<sequence length="663" mass="74715">MDEHHDEHQIEDSLRKLKQEIPVNEDLKHRLRASFLVINKKGRKRLALFGLIAAAACLAFFFNIVSPENFGEKVYAASLKISNQVSFLDIGQGASLKVSEHQGTVYMPIAGKGVFAYDQQGFRQVYDQDAQVQVSPDGKKLLLADGNIKIYDLASQTVQEVLKGDGAVLYYEEPSWSPDGERIIFVKRIYQPGETHGFTVKESGIYEMDVKSRKISRKLADGAYPAYVKGREAIVFEKENQIILKNLKDGTEQVIDAGRFPAVSPDGNYAAYVKVSQTSRQIGENARVTESVDNVWIADISLKTSKQVTANYPHRYIDEKDWVQGLKPGIPQVLAYSGIYSYYDPVWSSDGESLYVLKNNNVQALMRVMRVDFSTEKLSGEETVKRFLQALIVRDDDYAKSLMKEPPEILTVSNPRQVGYQITGSGEEAGKVYVDAEIYWASTADAYFRMMKSRFYLSPGADGFIIDSIKEQGNWEITSADHTAISLNKGNEKEILFDAAHIPMQDQPKGDYRISCLAYHEPDQTLVFTVQAMQDQEKGQQAYVKLFSYNIDTKELKLIDTITQVGGNANVGVGNLILDNQGKYLALDLFSDDDPDFKGYTYLYNLHTGEKTDLTHLLKNTVVETMHAKFWQENNLVFTISRQGQEVNFAYQPDQGQIISFSE</sequence>
<name>A0A3G1KRV0_FORW1</name>
<evidence type="ECO:0000256" key="1">
    <source>
        <dbReference type="ARBA" id="ARBA00009820"/>
    </source>
</evidence>
<comment type="similarity">
    <text evidence="1">Belongs to the TolB family.</text>
</comment>
<keyword evidence="2" id="KW-0812">Transmembrane</keyword>
<dbReference type="InterPro" id="IPR011042">
    <property type="entry name" value="6-blade_b-propeller_TolB-like"/>
</dbReference>
<evidence type="ECO:0008006" key="5">
    <source>
        <dbReference type="Google" id="ProtNLM"/>
    </source>
</evidence>
<keyword evidence="4" id="KW-1185">Reference proteome</keyword>
<keyword evidence="2" id="KW-1133">Transmembrane helix</keyword>
<evidence type="ECO:0000313" key="3">
    <source>
        <dbReference type="EMBL" id="ATW25197.1"/>
    </source>
</evidence>
<gene>
    <name evidence="3" type="ORF">DCMF_10825</name>
</gene>
<organism evidence="3 4">
    <name type="scientific">Formimonas warabiya</name>
    <dbReference type="NCBI Taxonomy" id="1761012"/>
    <lineage>
        <taxon>Bacteria</taxon>
        <taxon>Bacillati</taxon>
        <taxon>Bacillota</taxon>
        <taxon>Clostridia</taxon>
        <taxon>Eubacteriales</taxon>
        <taxon>Peptococcaceae</taxon>
        <taxon>Candidatus Formimonas</taxon>
    </lineage>
</organism>
<accession>A0A3G1KRV0</accession>
<reference evidence="3 4" key="1">
    <citation type="submission" date="2016-10" db="EMBL/GenBank/DDBJ databases">
        <title>Complete Genome Sequence of Peptococcaceae strain DCMF.</title>
        <authorList>
            <person name="Edwards R.J."/>
            <person name="Holland S.I."/>
            <person name="Deshpande N.P."/>
            <person name="Wong Y.K."/>
            <person name="Ertan H."/>
            <person name="Manefield M."/>
            <person name="Russell T.L."/>
            <person name="Lee M.J."/>
        </authorList>
    </citation>
    <scope>NUCLEOTIDE SEQUENCE [LARGE SCALE GENOMIC DNA]</scope>
    <source>
        <strain evidence="3 4">DCMF</strain>
    </source>
</reference>
<feature type="transmembrane region" description="Helical" evidence="2">
    <location>
        <begin position="46"/>
        <end position="65"/>
    </location>
</feature>
<evidence type="ECO:0000256" key="2">
    <source>
        <dbReference type="SAM" id="Phobius"/>
    </source>
</evidence>
<dbReference type="Pfam" id="PF07676">
    <property type="entry name" value="PD40"/>
    <property type="match status" value="1"/>
</dbReference>
<keyword evidence="2" id="KW-0472">Membrane</keyword>
<dbReference type="KEGG" id="fwa:DCMF_10825"/>
<dbReference type="InterPro" id="IPR011659">
    <property type="entry name" value="WD40"/>
</dbReference>
<dbReference type="OrthoDB" id="2490564at2"/>
<dbReference type="EMBL" id="CP017634">
    <property type="protein sequence ID" value="ATW25197.1"/>
    <property type="molecule type" value="Genomic_DNA"/>
</dbReference>
<proteinExistence type="inferred from homology"/>
<evidence type="ECO:0000313" key="4">
    <source>
        <dbReference type="Proteomes" id="UP000323521"/>
    </source>
</evidence>
<dbReference type="Gene3D" id="2.120.10.30">
    <property type="entry name" value="TolB, C-terminal domain"/>
    <property type="match status" value="1"/>
</dbReference>
<dbReference type="PANTHER" id="PTHR36842:SF1">
    <property type="entry name" value="PROTEIN TOLB"/>
    <property type="match status" value="1"/>
</dbReference>
<dbReference type="RefSeq" id="WP_148134451.1">
    <property type="nucleotide sequence ID" value="NZ_CP017634.1"/>
</dbReference>
<dbReference type="SUPFAM" id="SSF82171">
    <property type="entry name" value="DPP6 N-terminal domain-like"/>
    <property type="match status" value="1"/>
</dbReference>
<dbReference type="AlphaFoldDB" id="A0A3G1KRV0"/>
<dbReference type="PANTHER" id="PTHR36842">
    <property type="entry name" value="PROTEIN TOLB HOMOLOG"/>
    <property type="match status" value="1"/>
</dbReference>
<protein>
    <recommendedName>
        <fullName evidence="5">Dipeptidylpeptidase IV N-terminal domain-containing protein</fullName>
    </recommendedName>
</protein>
<dbReference type="Proteomes" id="UP000323521">
    <property type="component" value="Chromosome"/>
</dbReference>